<sequence length="301" mass="32612">MSTDLYDFPGRENYQVSETIYLSASRLKSWTKEVFMKLTLSEEHATIMSEVLVESDLLGVDTHGTYKIALWVKRLLEKGTNAHAQFQIVHETPTTAVVDAQAGFGQVAGFKAMDLAIRKSDQIGSGFVAVRNSTSLTAARYYALKAANAGKIGIVLTNADPVAAPFGGRTPLFGTNPWCIAVPGDEYPIIMDTATTVANWTKLVVYANEEKEIPGGWALDENGNSTVDPKEAMKGSVLHVGAHKGYMFGLFAEIFSGVLGGGLFLNQVLSYGRFDQPTNTSHFIGAMNVDALCLFRNLKTG</sequence>
<evidence type="ECO:0000313" key="3">
    <source>
        <dbReference type="EMBL" id="GAE28278.1"/>
    </source>
</evidence>
<comment type="caution">
    <text evidence="3">The sequence shown here is derived from an EMBL/GenBank/DDBJ whole genome shotgun (WGS) entry which is preliminary data.</text>
</comment>
<gene>
    <name evidence="3" type="ORF">JCM9140_4492</name>
</gene>
<dbReference type="SUPFAM" id="SSF89733">
    <property type="entry name" value="L-sulfolactate dehydrogenase-like"/>
    <property type="match status" value="1"/>
</dbReference>
<keyword evidence="2" id="KW-0560">Oxidoreductase</keyword>
<proteinExistence type="inferred from homology"/>
<protein>
    <submittedName>
        <fullName evidence="3">Probable malate/L-lactate dehydrogenase</fullName>
    </submittedName>
</protein>
<dbReference type="InterPro" id="IPR003767">
    <property type="entry name" value="Malate/L-lactate_DH-like"/>
</dbReference>
<reference evidence="3" key="1">
    <citation type="journal article" date="2014" name="Genome Announc.">
        <title>Draft Genome Sequences of Three Alkaliphilic Bacillus Strains, Bacillus wakoensis JCM 9140T, Bacillus akibai JCM 9157T, and Bacillus hemicellulosilyticus JCM 9152T.</title>
        <authorList>
            <person name="Yuki M."/>
            <person name="Oshima K."/>
            <person name="Suda W."/>
            <person name="Oshida Y."/>
            <person name="Kitamura K."/>
            <person name="Iida T."/>
            <person name="Hattori M."/>
            <person name="Ohkuma M."/>
        </authorList>
    </citation>
    <scope>NUCLEOTIDE SEQUENCE [LARGE SCALE GENOMIC DNA]</scope>
    <source>
        <strain evidence="3">JCM 9140</strain>
    </source>
</reference>
<dbReference type="InterPro" id="IPR036111">
    <property type="entry name" value="Mal/L-sulfo/L-lacto_DH-like_sf"/>
</dbReference>
<dbReference type="Proteomes" id="UP000018890">
    <property type="component" value="Unassembled WGS sequence"/>
</dbReference>
<accession>W4Q9C6</accession>
<dbReference type="InterPro" id="IPR043144">
    <property type="entry name" value="Mal/L-sulf/L-lact_DH-like_ah"/>
</dbReference>
<evidence type="ECO:0000313" key="4">
    <source>
        <dbReference type="Proteomes" id="UP000018890"/>
    </source>
</evidence>
<comment type="similarity">
    <text evidence="1">Belongs to the LDH2/MDH2 oxidoreductase family.</text>
</comment>
<name>W4Q9C6_9BACI</name>
<dbReference type="Pfam" id="PF02615">
    <property type="entry name" value="Ldh_2"/>
    <property type="match status" value="1"/>
</dbReference>
<dbReference type="EMBL" id="BAUT01000093">
    <property type="protein sequence ID" value="GAE28278.1"/>
    <property type="molecule type" value="Genomic_DNA"/>
</dbReference>
<evidence type="ECO:0000256" key="2">
    <source>
        <dbReference type="ARBA" id="ARBA00023002"/>
    </source>
</evidence>
<organism evidence="3 4">
    <name type="scientific">Halalkalibacter wakoensis JCM 9140</name>
    <dbReference type="NCBI Taxonomy" id="1236970"/>
    <lineage>
        <taxon>Bacteria</taxon>
        <taxon>Bacillati</taxon>
        <taxon>Bacillota</taxon>
        <taxon>Bacilli</taxon>
        <taxon>Bacillales</taxon>
        <taxon>Bacillaceae</taxon>
        <taxon>Halalkalibacter</taxon>
    </lineage>
</organism>
<dbReference type="AlphaFoldDB" id="W4Q9C6"/>
<dbReference type="OrthoDB" id="9769447at2"/>
<dbReference type="GO" id="GO:0016491">
    <property type="term" value="F:oxidoreductase activity"/>
    <property type="evidence" value="ECO:0007669"/>
    <property type="project" value="UniProtKB-KW"/>
</dbReference>
<keyword evidence="4" id="KW-1185">Reference proteome</keyword>
<dbReference type="PANTHER" id="PTHR11091:SF0">
    <property type="entry name" value="MALATE DEHYDROGENASE"/>
    <property type="match status" value="1"/>
</dbReference>
<dbReference type="Gene3D" id="3.30.1370.60">
    <property type="entry name" value="Hypothetical oxidoreductase yiak, domain 2"/>
    <property type="match status" value="1"/>
</dbReference>
<dbReference type="PANTHER" id="PTHR11091">
    <property type="entry name" value="OXIDOREDUCTASE-RELATED"/>
    <property type="match status" value="1"/>
</dbReference>
<dbReference type="STRING" id="1236970.JCM9140_4492"/>
<evidence type="ECO:0000256" key="1">
    <source>
        <dbReference type="ARBA" id="ARBA00006056"/>
    </source>
</evidence>
<dbReference type="Gene3D" id="1.10.1530.10">
    <property type="match status" value="1"/>
</dbReference>
<dbReference type="InterPro" id="IPR043143">
    <property type="entry name" value="Mal/L-sulf/L-lact_DH-like_NADP"/>
</dbReference>